<evidence type="ECO:0000313" key="2">
    <source>
        <dbReference type="RefSeq" id="XP_026666693.1"/>
    </source>
</evidence>
<proteinExistence type="predicted"/>
<dbReference type="RefSeq" id="XP_026666693.1">
    <property type="nucleotide sequence ID" value="XM_026810892.1"/>
</dbReference>
<dbReference type="GeneID" id="108633044"/>
<dbReference type="Proteomes" id="UP000694925">
    <property type="component" value="Unplaced"/>
</dbReference>
<reference evidence="2" key="1">
    <citation type="submission" date="2025-08" db="UniProtKB">
        <authorList>
            <consortium name="RefSeq"/>
        </authorList>
    </citation>
    <scope>IDENTIFICATION</scope>
    <source>
        <tissue evidence="2">Whole body</tissue>
    </source>
</reference>
<sequence>MDIMEDGNLVDRVRILLQRDMQYYQEMQTVLKEPLCTRVSGGTLDFPRHASFAAVKIVTWWEVDFVSAFKCHSGLTHSMESEISAAVEGEEGAIKKIQPSEFVLLVVDTADKLLEHLHLLIQESLDHADLTVLTATLGAAALVRNCLWCYNQQTKNSISSQSSEKLNKSYKSYHEMAEAVAERLLDLHCRLISLYILNEADSLNWQSTKPFFERERCSFVIQMWWLYMQGTKTDLWSTVSPRMAQRVYSGMLNESLSIIVTRFIYGKPSLARSEQFWTDAFNVLCCTGYLALGVCTSADEMIGTKLNKLPIVVRDIHAKCNELLICLLLRGTPLRELYQAFRVGFDNLVMLQPRREPAPWLLICAPNLLGSIDSDVYISKLSEDRAVILELNILRHQPQPNWTQLMKVLFMNDYAVAKILLNTLIKKCGDFTSKDDFEHSGKVNGKTCGGFLCSGVTCDPSRKVTPTLGLYSLTYILIYAAHDPGRVIIPALNQNNDWSEYLNRQQVWNQSRPPWLNAILNPLKNMMQPIIEILLEAVKTGASTYQAMSLVIGCFAELYVTLPPSVLKIAIALDSNIPAHCHPIGGNVLLHILCASLYTALIEYSKTCEAKVEGSSTLTETNYESNFFDPNDLSGTVIALSEAICSIDEDNKHTSQIDDFFKLVKNDVNASKTSSHTKNLNNLTPIIETYTDELLFTIPGRQALRVMHEILTRASDLVLNNLRQNNTKNIIDDIPEILPFVKPLTHVMFHIEDVLFDQFFTQYEKTNWNKILSMPLSITAKRARSQLLLRPEFKNIGELSCEDREAVCLLKKLCSAVK</sequence>
<protein>
    <submittedName>
        <fullName evidence="2">Uncharacterized protein LOC108633044</fullName>
    </submittedName>
</protein>
<keyword evidence="1" id="KW-1185">Reference proteome</keyword>
<dbReference type="AlphaFoldDB" id="A0AAJ7RVY3"/>
<dbReference type="KEGG" id="ccal:108633044"/>
<dbReference type="PANTHER" id="PTHR33960:SF1">
    <property type="entry name" value="SIMILAR TO KIAA0825 PROTEIN"/>
    <property type="match status" value="1"/>
</dbReference>
<name>A0AAJ7RVY3_9HYME</name>
<dbReference type="PANTHER" id="PTHR33960">
    <property type="entry name" value="SIMILAR TO KIAA0825 PROTEIN"/>
    <property type="match status" value="1"/>
</dbReference>
<accession>A0AAJ7RVY3</accession>
<organism evidence="1 2">
    <name type="scientific">Ceratina calcarata</name>
    <dbReference type="NCBI Taxonomy" id="156304"/>
    <lineage>
        <taxon>Eukaryota</taxon>
        <taxon>Metazoa</taxon>
        <taxon>Ecdysozoa</taxon>
        <taxon>Arthropoda</taxon>
        <taxon>Hexapoda</taxon>
        <taxon>Insecta</taxon>
        <taxon>Pterygota</taxon>
        <taxon>Neoptera</taxon>
        <taxon>Endopterygota</taxon>
        <taxon>Hymenoptera</taxon>
        <taxon>Apocrita</taxon>
        <taxon>Aculeata</taxon>
        <taxon>Apoidea</taxon>
        <taxon>Anthophila</taxon>
        <taxon>Apidae</taxon>
        <taxon>Ceratina</taxon>
        <taxon>Zadontomerus</taxon>
    </lineage>
</organism>
<dbReference type="Pfam" id="PF14906">
    <property type="entry name" value="DUF4495"/>
    <property type="match status" value="1"/>
</dbReference>
<evidence type="ECO:0000313" key="1">
    <source>
        <dbReference type="Proteomes" id="UP000694925"/>
    </source>
</evidence>
<gene>
    <name evidence="2" type="primary">LOC108633044</name>
</gene>
<dbReference type="InterPro" id="IPR027993">
    <property type="entry name" value="DUF4495"/>
</dbReference>